<dbReference type="GO" id="GO:0008584">
    <property type="term" value="P:male gonad development"/>
    <property type="evidence" value="ECO:0007669"/>
    <property type="project" value="TreeGrafter"/>
</dbReference>
<evidence type="ECO:0000313" key="3">
    <source>
        <dbReference type="Proteomes" id="UP000322234"/>
    </source>
</evidence>
<gene>
    <name evidence="2" type="ORF">E5288_WYG001039</name>
</gene>
<dbReference type="EMBL" id="VBQZ03000083">
    <property type="protein sequence ID" value="MXQ92374.1"/>
    <property type="molecule type" value="Genomic_DNA"/>
</dbReference>
<reference evidence="2" key="1">
    <citation type="submission" date="2019-10" db="EMBL/GenBank/DDBJ databases">
        <title>The sequence and de novo assembly of the wild yak genome.</title>
        <authorList>
            <person name="Liu Y."/>
        </authorList>
    </citation>
    <scope>NUCLEOTIDE SEQUENCE [LARGE SCALE GENOMIC DNA]</scope>
    <source>
        <strain evidence="2">WY2019</strain>
    </source>
</reference>
<dbReference type="Pfam" id="PF12201">
    <property type="entry name" value="bcl-2I13"/>
    <property type="match status" value="1"/>
</dbReference>
<dbReference type="AlphaFoldDB" id="A0A6B0RWL5"/>
<evidence type="ECO:0000313" key="2">
    <source>
        <dbReference type="EMBL" id="MXQ92374.1"/>
    </source>
</evidence>
<evidence type="ECO:0000256" key="1">
    <source>
        <dbReference type="SAM" id="MobiDB-lite"/>
    </source>
</evidence>
<feature type="region of interest" description="Disordered" evidence="1">
    <location>
        <begin position="1"/>
        <end position="35"/>
    </location>
</feature>
<comment type="caution">
    <text evidence="2">The sequence shown here is derived from an EMBL/GenBank/DDBJ whole genome shotgun (WGS) entry which is preliminary data.</text>
</comment>
<dbReference type="PANTHER" id="PTHR15018">
    <property type="entry name" value="BCL-2-INTERACTING KILLER"/>
    <property type="match status" value="1"/>
</dbReference>
<accession>A0A6B0RWL5</accession>
<dbReference type="InterPro" id="IPR024579">
    <property type="entry name" value="Bcl2-int_killer"/>
</dbReference>
<sequence length="203" mass="22445">MCVCGPPKEKTGGQGFASGSRASTGLAPRTHLPEGASPVPALLQGPQGHGEEMYQARPLSRNLFLYTFLQNHGPGFLDDQDSGLPGVTSILEFHPISPYSDSPHYLAMQLASIADEMELRLLLPQFVEPFWMTMYSLFFPYSHVGLRDVLRSFMAAFTNLRENRRLWSFLTLRDRVEDKLGGRPELDSALGTQQALGDCGQKG</sequence>
<organism evidence="2 3">
    <name type="scientific">Bos mutus</name>
    <name type="common">wild yak</name>
    <dbReference type="NCBI Taxonomy" id="72004"/>
    <lineage>
        <taxon>Eukaryota</taxon>
        <taxon>Metazoa</taxon>
        <taxon>Chordata</taxon>
        <taxon>Craniata</taxon>
        <taxon>Vertebrata</taxon>
        <taxon>Euteleostomi</taxon>
        <taxon>Mammalia</taxon>
        <taxon>Eutheria</taxon>
        <taxon>Laurasiatheria</taxon>
        <taxon>Artiodactyla</taxon>
        <taxon>Ruminantia</taxon>
        <taxon>Pecora</taxon>
        <taxon>Bovidae</taxon>
        <taxon>Bovinae</taxon>
        <taxon>Bos</taxon>
    </lineage>
</organism>
<dbReference type="PANTHER" id="PTHR15018:SF1">
    <property type="entry name" value="BCL-2-INTERACTING KILLER"/>
    <property type="match status" value="1"/>
</dbReference>
<keyword evidence="3" id="KW-1185">Reference proteome</keyword>
<evidence type="ECO:0008006" key="4">
    <source>
        <dbReference type="Google" id="ProtNLM"/>
    </source>
</evidence>
<dbReference type="Proteomes" id="UP000322234">
    <property type="component" value="Unassembled WGS sequence"/>
</dbReference>
<dbReference type="GO" id="GO:0008637">
    <property type="term" value="P:apoptotic mitochondrial changes"/>
    <property type="evidence" value="ECO:0007669"/>
    <property type="project" value="TreeGrafter"/>
</dbReference>
<proteinExistence type="predicted"/>
<name>A0A6B0RWL5_9CETA</name>
<protein>
    <recommendedName>
        <fullName evidence="4">Bcl-2-interacting killer</fullName>
    </recommendedName>
</protein>